<evidence type="ECO:0000313" key="2">
    <source>
        <dbReference type="Proteomes" id="UP000000440"/>
    </source>
</evidence>
<protein>
    <submittedName>
        <fullName evidence="1">Tlr1918 protein</fullName>
    </submittedName>
</protein>
<accession>Q8DHM8</accession>
<dbReference type="EnsemblBacteria" id="BAC09470">
    <property type="protein sequence ID" value="BAC09470"/>
    <property type="gene ID" value="BAC09470"/>
</dbReference>
<name>Q8DHM8_THEVB</name>
<evidence type="ECO:0000313" key="1">
    <source>
        <dbReference type="EMBL" id="BAC09470.1"/>
    </source>
</evidence>
<dbReference type="eggNOG" id="COG1595">
    <property type="taxonomic scope" value="Bacteria"/>
</dbReference>
<keyword evidence="2" id="KW-1185">Reference proteome</keyword>
<organism evidence="1 2">
    <name type="scientific">Thermosynechococcus vestitus (strain NIES-2133 / IAM M-273 / BP-1)</name>
    <dbReference type="NCBI Taxonomy" id="197221"/>
    <lineage>
        <taxon>Bacteria</taxon>
        <taxon>Bacillati</taxon>
        <taxon>Cyanobacteriota</taxon>
        <taxon>Cyanophyceae</taxon>
        <taxon>Acaryochloridales</taxon>
        <taxon>Thermosynechococcaceae</taxon>
        <taxon>Thermosynechococcus</taxon>
    </lineage>
</organism>
<dbReference type="Proteomes" id="UP000000440">
    <property type="component" value="Chromosome"/>
</dbReference>
<dbReference type="EMBL" id="BA000039">
    <property type="protein sequence ID" value="BAC09470.1"/>
    <property type="molecule type" value="Genomic_DNA"/>
</dbReference>
<dbReference type="PATRIC" id="fig|197221.4.peg.2006"/>
<dbReference type="KEGG" id="tel:tlr1918"/>
<reference evidence="1 2" key="1">
    <citation type="journal article" date="2002" name="DNA Res.">
        <title>Complete genome structure of the thermophilic cyanobacterium Thermosynechococcus elongatus BP-1.</title>
        <authorList>
            <person name="Nakamura Y."/>
            <person name="Kaneko T."/>
            <person name="Sato S."/>
            <person name="Ikeuchi M."/>
            <person name="Katoh H."/>
            <person name="Sasamoto S."/>
            <person name="Watanabe A."/>
            <person name="Iriguchi M."/>
            <person name="Kawashima K."/>
            <person name="Kimura T."/>
            <person name="Kishida Y."/>
            <person name="Kiyokawa C."/>
            <person name="Kohara M."/>
            <person name="Matsumoto M."/>
            <person name="Matsuno A."/>
            <person name="Nakazaki N."/>
            <person name="Shimpo S."/>
            <person name="Sugimoto M."/>
            <person name="Takeuchi C."/>
            <person name="Yamada M."/>
            <person name="Tabata S."/>
        </authorList>
    </citation>
    <scope>NUCLEOTIDE SEQUENCE [LARGE SCALE GENOMIC DNA]</scope>
    <source>
        <strain evidence="2">IAM M-273 / NIES-2133 / BP-1</strain>
    </source>
</reference>
<dbReference type="STRING" id="197221.gene:10748524"/>
<sequence>MVKALSFPMMAERQHPLIQPLLTLSDAELIQAFQNQRDRGCYFVALYCRYGPLVYSVLQHHGRSPVQVDYLFAKVWHGLFFSFDLVEFTPEGVKVGDEEARSLRNWIVNRTATLIQEDLPGIEHITYVLQDAPPPLWCYLEASLAYLSPLSRLVLVTTQTFHWSLERLRAYLDLQGETYSLEELHQHLEEGLARIVEYLPPDIRQIYLMPNRMSEDSPAVQPTLEELFPNRVEEVGAHLDSPPGASVGEATETTDSIDNLLAEWERILSG</sequence>
<dbReference type="RefSeq" id="WP_011057755.1">
    <property type="nucleotide sequence ID" value="NC_004113.1"/>
</dbReference>
<gene>
    <name evidence="1" type="ordered locus">tlr1918</name>
</gene>
<dbReference type="AlphaFoldDB" id="Q8DHM8"/>
<proteinExistence type="predicted"/>